<gene>
    <name evidence="3" type="ORF">S01H1_49598</name>
</gene>
<name>X0VYL3_9ZZZZ</name>
<keyword evidence="2" id="KW-0472">Membrane</keyword>
<evidence type="ECO:0000313" key="3">
    <source>
        <dbReference type="EMBL" id="GAG23549.1"/>
    </source>
</evidence>
<dbReference type="InterPro" id="IPR002528">
    <property type="entry name" value="MATE_fam"/>
</dbReference>
<dbReference type="GO" id="GO:0015297">
    <property type="term" value="F:antiporter activity"/>
    <property type="evidence" value="ECO:0007669"/>
    <property type="project" value="InterPro"/>
</dbReference>
<comment type="caution">
    <text evidence="3">The sequence shown here is derived from an EMBL/GenBank/DDBJ whole genome shotgun (WGS) entry which is preliminary data.</text>
</comment>
<feature type="transmembrane region" description="Helical" evidence="2">
    <location>
        <begin position="85"/>
        <end position="106"/>
    </location>
</feature>
<feature type="non-terminal residue" evidence="3">
    <location>
        <position position="1"/>
    </location>
</feature>
<sequence length="148" mass="16572">RHIGAKNIRRAKRVAYAGMTSACTYMTLMGLLFFIFRRPLIGMFTHDAAVIAAGSVILMYAALFQFSDSIAILAYGALRGAGDTVFPAVVSFMLAWVFFLPMGLYLGREDVLGVHGAWIAATIYIWINAAIFFWRFAGESWRKIDIFR</sequence>
<organism evidence="3">
    <name type="scientific">marine sediment metagenome</name>
    <dbReference type="NCBI Taxonomy" id="412755"/>
    <lineage>
        <taxon>unclassified sequences</taxon>
        <taxon>metagenomes</taxon>
        <taxon>ecological metagenomes</taxon>
    </lineage>
</organism>
<dbReference type="AlphaFoldDB" id="X0VYL3"/>
<dbReference type="EMBL" id="BARS01031915">
    <property type="protein sequence ID" value="GAG23549.1"/>
    <property type="molecule type" value="Genomic_DNA"/>
</dbReference>
<evidence type="ECO:0000256" key="1">
    <source>
        <dbReference type="ARBA" id="ARBA00022448"/>
    </source>
</evidence>
<dbReference type="GO" id="GO:0042910">
    <property type="term" value="F:xenobiotic transmembrane transporter activity"/>
    <property type="evidence" value="ECO:0007669"/>
    <property type="project" value="InterPro"/>
</dbReference>
<dbReference type="PANTHER" id="PTHR43298">
    <property type="entry name" value="MULTIDRUG RESISTANCE PROTEIN NORM-RELATED"/>
    <property type="match status" value="1"/>
</dbReference>
<evidence type="ECO:0000256" key="2">
    <source>
        <dbReference type="SAM" id="Phobius"/>
    </source>
</evidence>
<protein>
    <recommendedName>
        <fullName evidence="4">Polysaccharide biosynthesis protein C-terminal domain-containing protein</fullName>
    </recommendedName>
</protein>
<dbReference type="Pfam" id="PF01554">
    <property type="entry name" value="MatE"/>
    <property type="match status" value="1"/>
</dbReference>
<dbReference type="PANTHER" id="PTHR43298:SF2">
    <property type="entry name" value="FMN_FAD EXPORTER YEEO-RELATED"/>
    <property type="match status" value="1"/>
</dbReference>
<dbReference type="InterPro" id="IPR050222">
    <property type="entry name" value="MATE_MdtK"/>
</dbReference>
<keyword evidence="2" id="KW-0812">Transmembrane</keyword>
<evidence type="ECO:0008006" key="4">
    <source>
        <dbReference type="Google" id="ProtNLM"/>
    </source>
</evidence>
<reference evidence="3" key="1">
    <citation type="journal article" date="2014" name="Front. Microbiol.">
        <title>High frequency of phylogenetically diverse reductive dehalogenase-homologous genes in deep subseafloor sedimentary metagenomes.</title>
        <authorList>
            <person name="Kawai M."/>
            <person name="Futagami T."/>
            <person name="Toyoda A."/>
            <person name="Takaki Y."/>
            <person name="Nishi S."/>
            <person name="Hori S."/>
            <person name="Arai W."/>
            <person name="Tsubouchi T."/>
            <person name="Morono Y."/>
            <person name="Uchiyama I."/>
            <person name="Ito T."/>
            <person name="Fujiyama A."/>
            <person name="Inagaki F."/>
            <person name="Takami H."/>
        </authorList>
    </citation>
    <scope>NUCLEOTIDE SEQUENCE</scope>
    <source>
        <strain evidence="3">Expedition CK06-06</strain>
    </source>
</reference>
<accession>X0VYL3</accession>
<feature type="transmembrane region" description="Helical" evidence="2">
    <location>
        <begin position="48"/>
        <end position="78"/>
    </location>
</feature>
<keyword evidence="2" id="KW-1133">Transmembrane helix</keyword>
<feature type="transmembrane region" description="Helical" evidence="2">
    <location>
        <begin position="14"/>
        <end position="36"/>
    </location>
</feature>
<proteinExistence type="predicted"/>
<feature type="transmembrane region" description="Helical" evidence="2">
    <location>
        <begin position="112"/>
        <end position="134"/>
    </location>
</feature>
<keyword evidence="1" id="KW-0813">Transport</keyword>
<dbReference type="GO" id="GO:0005886">
    <property type="term" value="C:plasma membrane"/>
    <property type="evidence" value="ECO:0007669"/>
    <property type="project" value="TreeGrafter"/>
</dbReference>